<protein>
    <submittedName>
        <fullName evidence="1">Uncharacterized protein</fullName>
    </submittedName>
</protein>
<reference evidence="1 2" key="1">
    <citation type="journal article" date="2011" name="Proc. Natl. Acad. Sci. U.S.A.">
        <title>Evolutionary erosion of yeast sex chromosomes by mating-type switching accidents.</title>
        <authorList>
            <person name="Gordon J.L."/>
            <person name="Armisen D."/>
            <person name="Proux-Wera E."/>
            <person name="Oheigeartaigh S.S."/>
            <person name="Byrne K.P."/>
            <person name="Wolfe K.H."/>
        </authorList>
    </citation>
    <scope>NUCLEOTIDE SEQUENCE [LARGE SCALE GENOMIC DNA]</scope>
    <source>
        <strain evidence="2">ATCC 24235 / CBS 4417 / NBRC 1672 / NRRL Y-8282 / UCD 70-5</strain>
    </source>
</reference>
<dbReference type="Proteomes" id="UP000005666">
    <property type="component" value="Chromosome 2"/>
</dbReference>
<dbReference type="AlphaFoldDB" id="G8BPJ6"/>
<gene>
    <name evidence="1" type="primary">TPHA0B02540</name>
    <name evidence="1" type="ordered locus">TPHA_0B02540</name>
</gene>
<dbReference type="EMBL" id="HE612857">
    <property type="protein sequence ID" value="CCE61927.1"/>
    <property type="molecule type" value="Genomic_DNA"/>
</dbReference>
<dbReference type="GeneID" id="11534924"/>
<dbReference type="HOGENOM" id="CLU_1714538_0_0_1"/>
<organism evidence="1 2">
    <name type="scientific">Tetrapisispora phaffii (strain ATCC 24235 / CBS 4417 / NBRC 1672 / NRRL Y-8282 / UCD 70-5)</name>
    <name type="common">Yeast</name>
    <name type="synonym">Fabospora phaffii</name>
    <dbReference type="NCBI Taxonomy" id="1071381"/>
    <lineage>
        <taxon>Eukaryota</taxon>
        <taxon>Fungi</taxon>
        <taxon>Dikarya</taxon>
        <taxon>Ascomycota</taxon>
        <taxon>Saccharomycotina</taxon>
        <taxon>Saccharomycetes</taxon>
        <taxon>Saccharomycetales</taxon>
        <taxon>Saccharomycetaceae</taxon>
        <taxon>Tetrapisispora</taxon>
    </lineage>
</organism>
<keyword evidence="2" id="KW-1185">Reference proteome</keyword>
<name>G8BPJ6_TETPH</name>
<evidence type="ECO:0000313" key="2">
    <source>
        <dbReference type="Proteomes" id="UP000005666"/>
    </source>
</evidence>
<proteinExistence type="predicted"/>
<accession>G8BPJ6</accession>
<dbReference type="KEGG" id="tpf:TPHA_0B02540"/>
<sequence length="153" mass="18488">MYSQLDISFQSRENTCDDIDYKKFEKRQQDHILKSTLPSDKEYNNVFKKYDCNIIRGSKIQQTETVKAYAYRDTNPENLKFFKLSNSKSENENQKLQILCKSGKLMDRIYYWSPNAPSFEEVAMTFYFDSDRLRNSKPETIAWFFEQWQYRNN</sequence>
<evidence type="ECO:0000313" key="1">
    <source>
        <dbReference type="EMBL" id="CCE61927.1"/>
    </source>
</evidence>
<dbReference type="RefSeq" id="XP_003684361.1">
    <property type="nucleotide sequence ID" value="XM_003684313.1"/>
</dbReference>